<protein>
    <submittedName>
        <fullName evidence="3">Uncharacterized protein</fullName>
    </submittedName>
</protein>
<dbReference type="KEGG" id="ztr:MYCGRDRAFT_92458"/>
<accession>F9X8X2</accession>
<organism evidence="3 4">
    <name type="scientific">Zymoseptoria tritici (strain CBS 115943 / IPO323)</name>
    <name type="common">Speckled leaf blotch fungus</name>
    <name type="synonym">Septoria tritici</name>
    <dbReference type="NCBI Taxonomy" id="336722"/>
    <lineage>
        <taxon>Eukaryota</taxon>
        <taxon>Fungi</taxon>
        <taxon>Dikarya</taxon>
        <taxon>Ascomycota</taxon>
        <taxon>Pezizomycotina</taxon>
        <taxon>Dothideomycetes</taxon>
        <taxon>Dothideomycetidae</taxon>
        <taxon>Mycosphaerellales</taxon>
        <taxon>Mycosphaerellaceae</taxon>
        <taxon>Zymoseptoria</taxon>
    </lineage>
</organism>
<dbReference type="HOGENOM" id="CLU_925036_0_0_1"/>
<evidence type="ECO:0000313" key="3">
    <source>
        <dbReference type="EMBL" id="EGP87912.1"/>
    </source>
</evidence>
<feature type="chain" id="PRO_5003390232" evidence="2">
    <location>
        <begin position="20"/>
        <end position="301"/>
    </location>
</feature>
<evidence type="ECO:0000256" key="1">
    <source>
        <dbReference type="SAM" id="MobiDB-lite"/>
    </source>
</evidence>
<dbReference type="AlphaFoldDB" id="F9X8X2"/>
<sequence length="301" mass="30883">MLSKTILLPLAALLSVVSSSPDYQCRPARLGKYAPIANNIPSYQWCSAYLDGNPARGHSSDPHLLCDLQRDNKAVKQHVCTCIVKGHKQITTKCTTPVKATTTKCITSSTTRTTTRSTTQGTTRSATPSTSRTTMPSTTASTSTTTASASTTTASASTTTASNFTTISTTASTTATTTPTPTTTTTTTSTTSSSSAPPPRQTYCTGNQAMYCGNSGNVEGGCFCAITAYGDPSAVCFAASSCTSCNSDADCGVGRRCLADASGNCGDPSGTFCASTTDGCDDSPPAAKAKRELEDVFAEAA</sequence>
<reference evidence="3 4" key="1">
    <citation type="journal article" date="2011" name="PLoS Genet.">
        <title>Finished genome of the fungal wheat pathogen Mycosphaerella graminicola reveals dispensome structure, chromosome plasticity, and stealth pathogenesis.</title>
        <authorList>
            <person name="Goodwin S.B."/>
            <person name="Ben M'barek S."/>
            <person name="Dhillon B."/>
            <person name="Wittenberg A.H.J."/>
            <person name="Crane C.F."/>
            <person name="Hane J.K."/>
            <person name="Foster A.J."/>
            <person name="Van der Lee T.A.J."/>
            <person name="Grimwood J."/>
            <person name="Aerts A."/>
            <person name="Antoniw J."/>
            <person name="Bailey A."/>
            <person name="Bluhm B."/>
            <person name="Bowler J."/>
            <person name="Bristow J."/>
            <person name="van der Burgt A."/>
            <person name="Canto-Canche B."/>
            <person name="Churchill A.C.L."/>
            <person name="Conde-Ferraez L."/>
            <person name="Cools H.J."/>
            <person name="Coutinho P.M."/>
            <person name="Csukai M."/>
            <person name="Dehal P."/>
            <person name="De Wit P."/>
            <person name="Donzelli B."/>
            <person name="van de Geest H.C."/>
            <person name="van Ham R.C.H.J."/>
            <person name="Hammond-Kosack K.E."/>
            <person name="Henrissat B."/>
            <person name="Kilian A."/>
            <person name="Kobayashi A.K."/>
            <person name="Koopmann E."/>
            <person name="Kourmpetis Y."/>
            <person name="Kuzniar A."/>
            <person name="Lindquist E."/>
            <person name="Lombard V."/>
            <person name="Maliepaard C."/>
            <person name="Martins N."/>
            <person name="Mehrabi R."/>
            <person name="Nap J.P.H."/>
            <person name="Ponomarenko A."/>
            <person name="Rudd J.J."/>
            <person name="Salamov A."/>
            <person name="Schmutz J."/>
            <person name="Schouten H.J."/>
            <person name="Shapiro H."/>
            <person name="Stergiopoulos I."/>
            <person name="Torriani S.F.F."/>
            <person name="Tu H."/>
            <person name="de Vries R.P."/>
            <person name="Waalwijk C."/>
            <person name="Ware S.B."/>
            <person name="Wiebenga A."/>
            <person name="Zwiers L.-H."/>
            <person name="Oliver R.P."/>
            <person name="Grigoriev I.V."/>
            <person name="Kema G.H.J."/>
        </authorList>
    </citation>
    <scope>NUCLEOTIDE SEQUENCE [LARGE SCALE GENOMIC DNA]</scope>
    <source>
        <strain evidence="4">CBS 115943 / IPO323</strain>
    </source>
</reference>
<dbReference type="RefSeq" id="XP_003852936.1">
    <property type="nucleotide sequence ID" value="XM_003852888.1"/>
</dbReference>
<feature type="region of interest" description="Disordered" evidence="1">
    <location>
        <begin position="172"/>
        <end position="200"/>
    </location>
</feature>
<proteinExistence type="predicted"/>
<keyword evidence="4" id="KW-1185">Reference proteome</keyword>
<dbReference type="GeneID" id="13400449"/>
<keyword evidence="2" id="KW-0732">Signal</keyword>
<evidence type="ECO:0000256" key="2">
    <source>
        <dbReference type="SAM" id="SignalP"/>
    </source>
</evidence>
<dbReference type="OMA" id="KSCTHEH"/>
<feature type="region of interest" description="Disordered" evidence="1">
    <location>
        <begin position="105"/>
        <end position="152"/>
    </location>
</feature>
<name>F9X8X2_ZYMTI</name>
<dbReference type="InParanoid" id="F9X8X2"/>
<dbReference type="EMBL" id="CM001199">
    <property type="protein sequence ID" value="EGP87912.1"/>
    <property type="molecule type" value="Genomic_DNA"/>
</dbReference>
<gene>
    <name evidence="3" type="ORF">MYCGRDRAFT_92458</name>
</gene>
<feature type="signal peptide" evidence="2">
    <location>
        <begin position="1"/>
        <end position="19"/>
    </location>
</feature>
<dbReference type="Proteomes" id="UP000008062">
    <property type="component" value="Chromosome 4"/>
</dbReference>
<evidence type="ECO:0000313" key="4">
    <source>
        <dbReference type="Proteomes" id="UP000008062"/>
    </source>
</evidence>
<feature type="compositionally biased region" description="Low complexity" evidence="1">
    <location>
        <begin position="172"/>
        <end position="195"/>
    </location>
</feature>
<dbReference type="eggNOG" id="ENOG502RV55">
    <property type="taxonomic scope" value="Eukaryota"/>
</dbReference>